<dbReference type="EMBL" id="RCIW01000012">
    <property type="protein sequence ID" value="RLP08918.1"/>
    <property type="molecule type" value="Genomic_DNA"/>
</dbReference>
<keyword evidence="2" id="KW-0472">Membrane</keyword>
<dbReference type="RefSeq" id="WP_121588211.1">
    <property type="nucleotide sequence ID" value="NZ_RCIW01000012.1"/>
</dbReference>
<protein>
    <submittedName>
        <fullName evidence="3">Uncharacterized protein</fullName>
    </submittedName>
</protein>
<dbReference type="AlphaFoldDB" id="A0A8B3FR56"/>
<sequence>MTTAITALLTVPGIIGLTSLLRRLFPGLRGNVVSALALAAAVLLTLVRWLMVRYGAEPLWLQIEQAILMGLAAMGIYDITPGDSGGSGESPARADLDAEPEPGTVPAREA</sequence>
<comment type="caution">
    <text evidence="3">The sequence shown here is derived from an EMBL/GenBank/DDBJ whole genome shotgun (WGS) entry which is preliminary data.</text>
</comment>
<evidence type="ECO:0000313" key="3">
    <source>
        <dbReference type="EMBL" id="RLP08918.1"/>
    </source>
</evidence>
<evidence type="ECO:0000256" key="1">
    <source>
        <dbReference type="SAM" id="MobiDB-lite"/>
    </source>
</evidence>
<organism evidence="3 4">
    <name type="scientific">Propionibacterium australiense</name>
    <dbReference type="NCBI Taxonomy" id="119981"/>
    <lineage>
        <taxon>Bacteria</taxon>
        <taxon>Bacillati</taxon>
        <taxon>Actinomycetota</taxon>
        <taxon>Actinomycetes</taxon>
        <taxon>Propionibacteriales</taxon>
        <taxon>Propionibacteriaceae</taxon>
        <taxon>Propionibacterium</taxon>
    </lineage>
</organism>
<gene>
    <name evidence="3" type="ORF">D7U36_08910</name>
</gene>
<keyword evidence="2" id="KW-0812">Transmembrane</keyword>
<accession>A0A8B3FR56</accession>
<proteinExistence type="predicted"/>
<reference evidence="3 4" key="1">
    <citation type="submission" date="2018-10" db="EMBL/GenBank/DDBJ databases">
        <title>Propionibacterium australiense Genome Sequencing and Assembly.</title>
        <authorList>
            <person name="Bernier A.-M."/>
            <person name="Bernard K."/>
        </authorList>
    </citation>
    <scope>NUCLEOTIDE SEQUENCE [LARGE SCALE GENOMIC DNA]</scope>
    <source>
        <strain evidence="3 4">NML98A078</strain>
    </source>
</reference>
<name>A0A8B3FR56_9ACTN</name>
<evidence type="ECO:0000256" key="2">
    <source>
        <dbReference type="SAM" id="Phobius"/>
    </source>
</evidence>
<dbReference type="Proteomes" id="UP000279336">
    <property type="component" value="Unassembled WGS sequence"/>
</dbReference>
<evidence type="ECO:0000313" key="4">
    <source>
        <dbReference type="Proteomes" id="UP000279336"/>
    </source>
</evidence>
<feature type="region of interest" description="Disordered" evidence="1">
    <location>
        <begin position="82"/>
        <end position="110"/>
    </location>
</feature>
<feature type="transmembrane region" description="Helical" evidence="2">
    <location>
        <begin position="32"/>
        <end position="51"/>
    </location>
</feature>
<keyword evidence="2" id="KW-1133">Transmembrane helix</keyword>